<feature type="chain" id="PRO_5044877507" description="Aldose 1-epimerase" evidence="9">
    <location>
        <begin position="20"/>
        <end position="363"/>
    </location>
</feature>
<sequence length="363" mass="40071">MSKLFIFFTFIALAFGVFANGSENDTLGIYEIKIGDFSIKVTNFGARIVSVIVPDKNGKLDDIVLGFDTAQDYQESKNNYGAIVGRVANRISGAKFTLNGTVYKLIPNDGNGTNTIHGGPKGFAQVAWKVDKIVKNCKSPYITLTYNSSDGDQGFPGAVIASVTYQLKKPYTLIVKMCAKALNKATPINLAQHTFWNIRGHNTGNILSHELRLFASYITEQDEKQIPTGKLLPVKNTAYDFLKLREINEQMEKLPNSSKGYDINYVVDDGLKHEMKPVAVVYDEKSGRIMRLSANMPGVQLFTANSAKNVTGKGGFVYQTHAALCLETQGFPDSVNQPDFPSQIVYPGGVYDHRMVFTFSTKK</sequence>
<dbReference type="InterPro" id="IPR014718">
    <property type="entry name" value="GH-type_carb-bd"/>
</dbReference>
<evidence type="ECO:0000256" key="1">
    <source>
        <dbReference type="ARBA" id="ARBA00005028"/>
    </source>
</evidence>
<reference evidence="11" key="1">
    <citation type="journal article" date="2024" name="IScience">
        <title>Strigolactones Initiate the Formation of Haustorium-like Structures in Castilleja.</title>
        <authorList>
            <person name="Buerger M."/>
            <person name="Peterson D."/>
            <person name="Chory J."/>
        </authorList>
    </citation>
    <scope>NUCLEOTIDE SEQUENCE [LARGE SCALE GENOMIC DNA]</scope>
</reference>
<proteinExistence type="inferred from homology"/>
<gene>
    <name evidence="10" type="ORF">CASFOL_032981</name>
</gene>
<dbReference type="InterPro" id="IPR015443">
    <property type="entry name" value="Aldose_1-epimerase"/>
</dbReference>
<evidence type="ECO:0000256" key="9">
    <source>
        <dbReference type="SAM" id="SignalP"/>
    </source>
</evidence>
<feature type="binding site" evidence="7">
    <location>
        <position position="262"/>
    </location>
    <ligand>
        <name>beta-D-galactose</name>
        <dbReference type="ChEBI" id="CHEBI:27667"/>
    </ligand>
</feature>
<dbReference type="InterPro" id="IPR011013">
    <property type="entry name" value="Gal_mutarotase_sf_dom"/>
</dbReference>
<dbReference type="InterPro" id="IPR008183">
    <property type="entry name" value="Aldose_1/G6P_1-epimerase"/>
</dbReference>
<keyword evidence="4 5" id="KW-0119">Carbohydrate metabolism</keyword>
<evidence type="ECO:0000256" key="7">
    <source>
        <dbReference type="PIRSR" id="PIRSR005096-2"/>
    </source>
</evidence>
<keyword evidence="9" id="KW-0732">Signal</keyword>
<evidence type="ECO:0000256" key="4">
    <source>
        <dbReference type="ARBA" id="ARBA00023277"/>
    </source>
</evidence>
<comment type="pathway">
    <text evidence="1 5">Carbohydrate metabolism; hexose metabolism.</text>
</comment>
<dbReference type="PANTHER" id="PTHR10091:SF0">
    <property type="entry name" value="GALACTOSE MUTAROTASE"/>
    <property type="match status" value="1"/>
</dbReference>
<comment type="similarity">
    <text evidence="2 5">Belongs to the aldose epimerase family.</text>
</comment>
<dbReference type="Pfam" id="PF01263">
    <property type="entry name" value="Aldose_epim"/>
    <property type="match status" value="1"/>
</dbReference>
<keyword evidence="11" id="KW-1185">Reference proteome</keyword>
<feature type="active site" description="Proton donor" evidence="6">
    <location>
        <position position="193"/>
    </location>
</feature>
<evidence type="ECO:0000256" key="3">
    <source>
        <dbReference type="ARBA" id="ARBA00023235"/>
    </source>
</evidence>
<evidence type="ECO:0000313" key="11">
    <source>
        <dbReference type="Proteomes" id="UP001632038"/>
    </source>
</evidence>
<comment type="catalytic activity">
    <reaction evidence="5">
        <text>alpha-D-glucose = beta-D-glucose</text>
        <dbReference type="Rhea" id="RHEA:10264"/>
        <dbReference type="ChEBI" id="CHEBI:15903"/>
        <dbReference type="ChEBI" id="CHEBI:17925"/>
        <dbReference type="EC" id="5.1.3.3"/>
    </reaction>
</comment>
<dbReference type="Gene3D" id="2.70.98.10">
    <property type="match status" value="1"/>
</dbReference>
<comment type="caution">
    <text evidence="10">The sequence shown here is derived from an EMBL/GenBank/DDBJ whole genome shotgun (WGS) entry which is preliminary data.</text>
</comment>
<dbReference type="CDD" id="cd09019">
    <property type="entry name" value="galactose_mutarotase_like"/>
    <property type="match status" value="1"/>
</dbReference>
<dbReference type="Proteomes" id="UP001632038">
    <property type="component" value="Unassembled WGS sequence"/>
</dbReference>
<dbReference type="SUPFAM" id="SSF74650">
    <property type="entry name" value="Galactose mutarotase-like"/>
    <property type="match status" value="1"/>
</dbReference>
<evidence type="ECO:0000313" key="10">
    <source>
        <dbReference type="EMBL" id="KAL3624165.1"/>
    </source>
</evidence>
<protein>
    <recommendedName>
        <fullName evidence="5">Aldose 1-epimerase</fullName>
        <ecNumber evidence="5">5.1.3.3</ecNumber>
    </recommendedName>
</protein>
<evidence type="ECO:0000256" key="5">
    <source>
        <dbReference type="PIRNR" id="PIRNR005096"/>
    </source>
</evidence>
<dbReference type="PIRSF" id="PIRSF005096">
    <property type="entry name" value="GALM"/>
    <property type="match status" value="1"/>
</dbReference>
<organism evidence="10 11">
    <name type="scientific">Castilleja foliolosa</name>
    <dbReference type="NCBI Taxonomy" id="1961234"/>
    <lineage>
        <taxon>Eukaryota</taxon>
        <taxon>Viridiplantae</taxon>
        <taxon>Streptophyta</taxon>
        <taxon>Embryophyta</taxon>
        <taxon>Tracheophyta</taxon>
        <taxon>Spermatophyta</taxon>
        <taxon>Magnoliopsida</taxon>
        <taxon>eudicotyledons</taxon>
        <taxon>Gunneridae</taxon>
        <taxon>Pentapetalae</taxon>
        <taxon>asterids</taxon>
        <taxon>lamiids</taxon>
        <taxon>Lamiales</taxon>
        <taxon>Orobanchaceae</taxon>
        <taxon>Pedicularideae</taxon>
        <taxon>Castillejinae</taxon>
        <taxon>Castilleja</taxon>
    </lineage>
</organism>
<evidence type="ECO:0000256" key="6">
    <source>
        <dbReference type="PIRSR" id="PIRSR005096-1"/>
    </source>
</evidence>
<feature type="active site" description="Proton acceptor" evidence="6">
    <location>
        <position position="327"/>
    </location>
</feature>
<dbReference type="GO" id="GO:0004034">
    <property type="term" value="F:aldose 1-epimerase activity"/>
    <property type="evidence" value="ECO:0007669"/>
    <property type="project" value="UniProtKB-EC"/>
</dbReference>
<feature type="binding site" evidence="8">
    <location>
        <begin position="89"/>
        <end position="90"/>
    </location>
    <ligand>
        <name>beta-D-galactose</name>
        <dbReference type="ChEBI" id="CHEBI:27667"/>
    </ligand>
</feature>
<accession>A0ABD3C312</accession>
<dbReference type="PANTHER" id="PTHR10091">
    <property type="entry name" value="ALDOSE-1-EPIMERASE"/>
    <property type="match status" value="1"/>
</dbReference>
<feature type="signal peptide" evidence="9">
    <location>
        <begin position="1"/>
        <end position="19"/>
    </location>
</feature>
<dbReference type="InterPro" id="IPR047215">
    <property type="entry name" value="Galactose_mutarotase-like"/>
</dbReference>
<dbReference type="EC" id="5.1.3.3" evidence="5"/>
<evidence type="ECO:0000256" key="8">
    <source>
        <dbReference type="PIRSR" id="PIRSR005096-3"/>
    </source>
</evidence>
<dbReference type="AlphaFoldDB" id="A0ABD3C312"/>
<dbReference type="EMBL" id="JAVIJP010000054">
    <property type="protein sequence ID" value="KAL3624165.1"/>
    <property type="molecule type" value="Genomic_DNA"/>
</dbReference>
<name>A0ABD3C312_9LAMI</name>
<keyword evidence="3 5" id="KW-0413">Isomerase</keyword>
<evidence type="ECO:0000256" key="2">
    <source>
        <dbReference type="ARBA" id="ARBA00006206"/>
    </source>
</evidence>